<reference evidence="3 4" key="1">
    <citation type="submission" date="2019-04" db="EMBL/GenBank/DDBJ databases">
        <title>Microbes associate with the intestines of laboratory mice.</title>
        <authorList>
            <person name="Navarre W."/>
            <person name="Wong E."/>
            <person name="Huang K."/>
            <person name="Tropini C."/>
            <person name="Ng K."/>
            <person name="Yu B."/>
        </authorList>
    </citation>
    <scope>NUCLEOTIDE SEQUENCE [LARGE SCALE GENOMIC DNA]</scope>
    <source>
        <strain evidence="3 4">NM06_A21</strain>
    </source>
</reference>
<dbReference type="PROSITE" id="PS50878">
    <property type="entry name" value="RT_POL"/>
    <property type="match status" value="1"/>
</dbReference>
<comment type="caution">
    <text evidence="3">The sequence shown here is derived from an EMBL/GenBank/DDBJ whole genome shotgun (WGS) entry which is preliminary data.</text>
</comment>
<sequence length="432" mass="51401">MNRINNVWEKLCDENLLLIAIFNAAKGKKKYRNVRRVLAEPEKYARMLRDMLSKGHFKPSPYRVDIMKTEYGKEREIFKLPFYPDRCVQHAISLVMRKRWDSSLTADTYACLKDRGINCGIARYNMNHKVKRAIQSYRHRSVFVLKMDISKCYPSVDNEILAKRNRHFCKDEKMLALLDLINFNGKGLPIGNFLSQLWINLYLGPLDRFIKETLKAKHYFRYMDDIVIMSEDKSQLHQWQWRIMNFLWYELRLESNRKRQIFPLGRNRAERGLDFGGYVYRHDSTLVRKRIKQAFARRRHVLKSVPSYMGIVQHCDAKNLIEKIVNRDNDMDLSQLIGKKIERPFEGDNIKIEAIVDRPIEILDFTVRPSEKKPDTLYLKMQIRFEGKKRFVGGGYQFLCEVLQQIDKSNLPFNTIIRNKRGYYFEGTIDEE</sequence>
<dbReference type="GO" id="GO:0003964">
    <property type="term" value="F:RNA-directed DNA polymerase activity"/>
    <property type="evidence" value="ECO:0007669"/>
    <property type="project" value="UniProtKB-KW"/>
</dbReference>
<dbReference type="SUPFAM" id="SSF56672">
    <property type="entry name" value="DNA/RNA polymerases"/>
    <property type="match status" value="1"/>
</dbReference>
<feature type="domain" description="Reverse transcriptase" evidence="2">
    <location>
        <begin position="5"/>
        <end position="280"/>
    </location>
</feature>
<evidence type="ECO:0000259" key="2">
    <source>
        <dbReference type="PROSITE" id="PS50878"/>
    </source>
</evidence>
<dbReference type="EMBL" id="SRYD01000025">
    <property type="protein sequence ID" value="TGY74095.1"/>
    <property type="molecule type" value="Genomic_DNA"/>
</dbReference>
<evidence type="ECO:0000256" key="1">
    <source>
        <dbReference type="ARBA" id="ARBA00034120"/>
    </source>
</evidence>
<dbReference type="RefSeq" id="WP_135993215.1">
    <property type="nucleotide sequence ID" value="NZ_SRYD01000025.1"/>
</dbReference>
<evidence type="ECO:0000313" key="4">
    <source>
        <dbReference type="Proteomes" id="UP000306630"/>
    </source>
</evidence>
<dbReference type="Pfam" id="PF00078">
    <property type="entry name" value="RVT_1"/>
    <property type="match status" value="1"/>
</dbReference>
<dbReference type="PANTHER" id="PTHR34047">
    <property type="entry name" value="NUCLEAR INTRON MATURASE 1, MITOCHONDRIAL-RELATED"/>
    <property type="match status" value="1"/>
</dbReference>
<dbReference type="PANTHER" id="PTHR34047:SF8">
    <property type="entry name" value="PROTEIN YKFC"/>
    <property type="match status" value="1"/>
</dbReference>
<evidence type="ECO:0000313" key="3">
    <source>
        <dbReference type="EMBL" id="TGY74095.1"/>
    </source>
</evidence>
<organism evidence="3 4">
    <name type="scientific">Muribaculum intestinale</name>
    <dbReference type="NCBI Taxonomy" id="1796646"/>
    <lineage>
        <taxon>Bacteria</taxon>
        <taxon>Pseudomonadati</taxon>
        <taxon>Bacteroidota</taxon>
        <taxon>Bacteroidia</taxon>
        <taxon>Bacteroidales</taxon>
        <taxon>Muribaculaceae</taxon>
        <taxon>Muribaculum</taxon>
    </lineage>
</organism>
<proteinExistence type="inferred from homology"/>
<dbReference type="CDD" id="cd01646">
    <property type="entry name" value="RT_Bac_retron_I"/>
    <property type="match status" value="1"/>
</dbReference>
<dbReference type="AlphaFoldDB" id="A0A4S2FXB9"/>
<keyword evidence="3" id="KW-0695">RNA-directed DNA polymerase</keyword>
<accession>A0A4S2FXB9</accession>
<dbReference type="Proteomes" id="UP000306630">
    <property type="component" value="Unassembled WGS sequence"/>
</dbReference>
<dbReference type="InterPro" id="IPR043502">
    <property type="entry name" value="DNA/RNA_pol_sf"/>
</dbReference>
<name>A0A4S2FXB9_9BACT</name>
<dbReference type="InterPro" id="IPR000477">
    <property type="entry name" value="RT_dom"/>
</dbReference>
<dbReference type="InterPro" id="IPR051083">
    <property type="entry name" value="GrpII_Intron_Splice-Mob/Def"/>
</dbReference>
<protein>
    <submittedName>
        <fullName evidence="3">Reverse transcriptase</fullName>
    </submittedName>
</protein>
<gene>
    <name evidence="3" type="ORF">E5333_07410</name>
</gene>
<keyword evidence="3" id="KW-0808">Transferase</keyword>
<keyword evidence="3" id="KW-0548">Nucleotidyltransferase</keyword>
<comment type="similarity">
    <text evidence="1">Belongs to the bacterial reverse transcriptase family.</text>
</comment>